<organism evidence="1 2">
    <name type="scientific">Streptomyces noursei</name>
    <name type="common">Streptomyces albulus</name>
    <dbReference type="NCBI Taxonomy" id="1971"/>
    <lineage>
        <taxon>Bacteria</taxon>
        <taxon>Bacillati</taxon>
        <taxon>Actinomycetota</taxon>
        <taxon>Actinomycetes</taxon>
        <taxon>Kitasatosporales</taxon>
        <taxon>Streptomycetaceae</taxon>
        <taxon>Streptomyces</taxon>
    </lineage>
</organism>
<dbReference type="EMBL" id="BHXC01000001">
    <property type="protein sequence ID" value="GCB87555.1"/>
    <property type="molecule type" value="Genomic_DNA"/>
</dbReference>
<dbReference type="AlphaFoldDB" id="A0A401QQC0"/>
<evidence type="ECO:0000313" key="2">
    <source>
        <dbReference type="Proteomes" id="UP000288351"/>
    </source>
</evidence>
<reference evidence="1 2" key="1">
    <citation type="journal article" date="2019" name="Microbiol. Resour. Announc.">
        <title>Draft Genome Sequence of the Most Traditional epsilon-Poly-l-Lysine Producer, Streptomyces albulus NBRC14147.</title>
        <authorList>
            <person name="Yamanaka K."/>
            <person name="Hamano Y."/>
        </authorList>
    </citation>
    <scope>NUCLEOTIDE SEQUENCE [LARGE SCALE GENOMIC DNA]</scope>
    <source>
        <strain evidence="1 2">NBRC 14147</strain>
    </source>
</reference>
<sequence length="728" mass="77964">MPTTPPTAHRTRFFDHRIPALYVGRYTIHAKQSVNGLNIEDAFPDRAQRFDVRGPRFVIPATDVHASYPRPGSTGLYSQVLPHLTFESPGVPWLRQLKGQDPAVPWMALLVFRENELPEDPLALGNTEACTATELLDGQLPGTPPAIAPEHLFDDEREMLCATVLVPGDLFTALAPLPEEMGMLAHIREGGPPDATLGIASAPDEDELKAVVVANRFPDAAGGRHVVHLLSFDGFEGHLGGTAAPPQGLRMVSLWSWAFETEPDTGMGFGDLAQQLAAQPDLLLRLPVPAPPQNPSAAQQAALERLSIGATALPQRLETGERGFGFYRGPLTAAPAQPVPAPSSGERLESAGEALAYVQPYGVFDASYAAAFSLGRTLALADAEFRTALLAFRKAARGAVRRLLTHPELVGRAVSPATAGLLLREHPARDAFDRLLDGSSGTARLASALAGAGADLTAGRVRGQARHRRTGSGAALTAAGVRSALAEAQVADVLRQATARELEPVSAWLARLPLLEMMPFEHLVPDPRMLPPESLRFFHVDAAWVRAAVDGALSVGVGHAVDADLNALARRVPRPAPCGLLLRSDLVWNWPKTVMTGFRGDRPVEEIHRASYGSDVLLLLFSEVIDTFTLAEPPQGLHFGFSDIGTIELRKLSGPDIGYPMGEFPENPGDDRFGRFLRGDGYDVLNVAGPGDPLLPALARAHGVPALSSAQLTLQMIKAPQVQTFTRP</sequence>
<accession>A0A401QQC0</accession>
<proteinExistence type="predicted"/>
<name>A0A401QQC0_STRNR</name>
<comment type="caution">
    <text evidence="1">The sequence shown here is derived from an EMBL/GenBank/DDBJ whole genome shotgun (WGS) entry which is preliminary data.</text>
</comment>
<protein>
    <submittedName>
        <fullName evidence="1">Uncharacterized protein</fullName>
    </submittedName>
</protein>
<evidence type="ECO:0000313" key="1">
    <source>
        <dbReference type="EMBL" id="GCB87555.1"/>
    </source>
</evidence>
<dbReference type="Proteomes" id="UP000288351">
    <property type="component" value="Unassembled WGS sequence"/>
</dbReference>
<dbReference type="RefSeq" id="WP_016577168.1">
    <property type="nucleotide sequence ID" value="NZ_BHXC01000001.1"/>
</dbReference>
<gene>
    <name evidence="1" type="ORF">SALB_00206</name>
</gene>